<evidence type="ECO:0000313" key="1">
    <source>
        <dbReference type="EMBL" id="MBS9532628.1"/>
    </source>
</evidence>
<proteinExistence type="predicted"/>
<comment type="caution">
    <text evidence="1">The sequence shown here is derived from an EMBL/GenBank/DDBJ whole genome shotgun (WGS) entry which is preliminary data.</text>
</comment>
<name>A0ABS5RGB8_9MYCO</name>
<dbReference type="EMBL" id="JAHCLR010000004">
    <property type="protein sequence ID" value="MBS9532628.1"/>
    <property type="molecule type" value="Genomic_DNA"/>
</dbReference>
<organism evidence="1 2">
    <name type="scientific">Mycolicibacter acidiphilus</name>
    <dbReference type="NCBI Taxonomy" id="2835306"/>
    <lineage>
        <taxon>Bacteria</taxon>
        <taxon>Bacillati</taxon>
        <taxon>Actinomycetota</taxon>
        <taxon>Actinomycetes</taxon>
        <taxon>Mycobacteriales</taxon>
        <taxon>Mycobacteriaceae</taxon>
        <taxon>Mycolicibacter</taxon>
    </lineage>
</organism>
<evidence type="ECO:0000313" key="2">
    <source>
        <dbReference type="Proteomes" id="UP001519535"/>
    </source>
</evidence>
<gene>
    <name evidence="1" type="ORF">KIH27_03395</name>
</gene>
<keyword evidence="2" id="KW-1185">Reference proteome</keyword>
<evidence type="ECO:0008006" key="3">
    <source>
        <dbReference type="Google" id="ProtNLM"/>
    </source>
</evidence>
<dbReference type="Proteomes" id="UP001519535">
    <property type="component" value="Unassembled WGS sequence"/>
</dbReference>
<reference evidence="1 2" key="1">
    <citation type="submission" date="2021-05" db="EMBL/GenBank/DDBJ databases">
        <title>Mycobacterium acidophilum sp. nov., an extremely acid-tolerant member of the genus Mycobacterium.</title>
        <authorList>
            <person name="Xia J."/>
        </authorList>
    </citation>
    <scope>NUCLEOTIDE SEQUENCE [LARGE SCALE GENOMIC DNA]</scope>
    <source>
        <strain evidence="1 2">M1</strain>
    </source>
</reference>
<dbReference type="RefSeq" id="WP_214091520.1">
    <property type="nucleotide sequence ID" value="NZ_JAHCLR010000004.1"/>
</dbReference>
<protein>
    <recommendedName>
        <fullName evidence="3">Terminase small subunit</fullName>
    </recommendedName>
</protein>
<sequence length="255" mass="28856">MSGEPLSRRSVQAFCNYYGLTRNQYLNARAKAKIAPKAHDAMLSVKSQEALLRHIGAKKREDQVVRKIRQRPTVTKRFVPPPPPEPESESSIDYEAKIHQVAESLDKWRTVLVELARGHNAADDPGPCKRCRKEVPCPTRQTLSGLENELVERIAAADYEVPLDRQLSQMYVARNRWMSGLTKLTIDHMLADEGGRCLECDVPGPCDIKNTVMRINKGIAHRIEKFATMDDGELEVALGNRRRFDDYADAAWDAM</sequence>
<accession>A0ABS5RGB8</accession>